<keyword evidence="2" id="KW-0472">Membrane</keyword>
<comment type="caution">
    <text evidence="3">The sequence shown here is derived from an EMBL/GenBank/DDBJ whole genome shotgun (WGS) entry which is preliminary data.</text>
</comment>
<feature type="compositionally biased region" description="Polar residues" evidence="1">
    <location>
        <begin position="1"/>
        <end position="14"/>
    </location>
</feature>
<keyword evidence="2" id="KW-0812">Transmembrane</keyword>
<dbReference type="EMBL" id="JASWJB010000256">
    <property type="protein sequence ID" value="KAK2592621.1"/>
    <property type="molecule type" value="Genomic_DNA"/>
</dbReference>
<keyword evidence="4" id="KW-1185">Reference proteome</keyword>
<feature type="compositionally biased region" description="Low complexity" evidence="1">
    <location>
        <begin position="15"/>
        <end position="31"/>
    </location>
</feature>
<accession>A0AAJ0CGJ9</accession>
<sequence>MHPTTSVTLGQIIQTSVSSLSPRPTPLSSPGSRKHDGVSSVSPTPTLLSSPGSRKDDGESSVSPTPNLLPSPGSRNDDSMSMVAMAVLYAVIGLAVILIVLVVIWFYMQRRGLRRGLREELPDGGQAMTQEQKGPGPGPDPVVPGYCELATSEVTPIELEAIVAYELDSSTQPEHMNGTGLQNIPRESNPRPRQTNGSLEFELPGTVPGMLPNAFSRST</sequence>
<dbReference type="AlphaFoldDB" id="A0AAJ0CGJ9"/>
<evidence type="ECO:0000313" key="3">
    <source>
        <dbReference type="EMBL" id="KAK2592621.1"/>
    </source>
</evidence>
<dbReference type="Proteomes" id="UP001251528">
    <property type="component" value="Unassembled WGS sequence"/>
</dbReference>
<evidence type="ECO:0000256" key="1">
    <source>
        <dbReference type="SAM" id="MobiDB-lite"/>
    </source>
</evidence>
<feature type="compositionally biased region" description="Low complexity" evidence="1">
    <location>
        <begin position="38"/>
        <end position="51"/>
    </location>
</feature>
<protein>
    <submittedName>
        <fullName evidence="3">Uncharacterized protein</fullName>
    </submittedName>
</protein>
<gene>
    <name evidence="3" type="ORF">QQS21_009686</name>
</gene>
<feature type="compositionally biased region" description="Polar residues" evidence="1">
    <location>
        <begin position="171"/>
        <end position="198"/>
    </location>
</feature>
<name>A0AAJ0CGJ9_9HYPO</name>
<evidence type="ECO:0000313" key="4">
    <source>
        <dbReference type="Proteomes" id="UP001251528"/>
    </source>
</evidence>
<feature type="region of interest" description="Disordered" evidence="1">
    <location>
        <begin position="171"/>
        <end position="219"/>
    </location>
</feature>
<proteinExistence type="predicted"/>
<keyword evidence="2" id="KW-1133">Transmembrane helix</keyword>
<reference evidence="3" key="1">
    <citation type="submission" date="2023-06" db="EMBL/GenBank/DDBJ databases">
        <title>Conoideocrella luteorostrata (Hypocreales: Clavicipitaceae), a potential biocontrol fungus for elongate hemlock scale in United States Christmas tree production areas.</title>
        <authorList>
            <person name="Barrett H."/>
            <person name="Lovett B."/>
            <person name="Macias A.M."/>
            <person name="Stajich J.E."/>
            <person name="Kasson M.T."/>
        </authorList>
    </citation>
    <scope>NUCLEOTIDE SEQUENCE</scope>
    <source>
        <strain evidence="3">ARSEF 14590</strain>
    </source>
</reference>
<feature type="region of interest" description="Disordered" evidence="1">
    <location>
        <begin position="1"/>
        <end position="76"/>
    </location>
</feature>
<organism evidence="3 4">
    <name type="scientific">Conoideocrella luteorostrata</name>
    <dbReference type="NCBI Taxonomy" id="1105319"/>
    <lineage>
        <taxon>Eukaryota</taxon>
        <taxon>Fungi</taxon>
        <taxon>Dikarya</taxon>
        <taxon>Ascomycota</taxon>
        <taxon>Pezizomycotina</taxon>
        <taxon>Sordariomycetes</taxon>
        <taxon>Hypocreomycetidae</taxon>
        <taxon>Hypocreales</taxon>
        <taxon>Clavicipitaceae</taxon>
        <taxon>Conoideocrella</taxon>
    </lineage>
</organism>
<feature type="transmembrane region" description="Helical" evidence="2">
    <location>
        <begin position="82"/>
        <end position="108"/>
    </location>
</feature>
<evidence type="ECO:0000256" key="2">
    <source>
        <dbReference type="SAM" id="Phobius"/>
    </source>
</evidence>